<dbReference type="RefSeq" id="XP_030748979.1">
    <property type="nucleotide sequence ID" value="XM_030893119.1"/>
</dbReference>
<feature type="compositionally biased region" description="Polar residues" evidence="1">
    <location>
        <begin position="89"/>
        <end position="99"/>
    </location>
</feature>
<evidence type="ECO:0000256" key="1">
    <source>
        <dbReference type="SAM" id="MobiDB-lite"/>
    </source>
</evidence>
<dbReference type="InParanoid" id="A0A6J2XDW5"/>
<evidence type="ECO:0000313" key="2">
    <source>
        <dbReference type="Proteomes" id="UP000504635"/>
    </source>
</evidence>
<protein>
    <submittedName>
        <fullName evidence="3">Uncharacterized protein LOC115877050</fullName>
    </submittedName>
</protein>
<name>A0A6J2XDW5_SITOR</name>
<gene>
    <name evidence="3" type="primary">LOC115877050</name>
</gene>
<dbReference type="Proteomes" id="UP000504635">
    <property type="component" value="Unplaced"/>
</dbReference>
<accession>A0A6J2XDW5</accession>
<dbReference type="GeneID" id="115877050"/>
<keyword evidence="2" id="KW-1185">Reference proteome</keyword>
<dbReference type="AlphaFoldDB" id="A0A6J2XDW5"/>
<proteinExistence type="predicted"/>
<feature type="region of interest" description="Disordered" evidence="1">
    <location>
        <begin position="70"/>
        <end position="108"/>
    </location>
</feature>
<evidence type="ECO:0000313" key="3">
    <source>
        <dbReference type="RefSeq" id="XP_030748979.1"/>
    </source>
</evidence>
<reference evidence="3" key="1">
    <citation type="submission" date="2025-08" db="UniProtKB">
        <authorList>
            <consortium name="RefSeq"/>
        </authorList>
    </citation>
    <scope>IDENTIFICATION</scope>
    <source>
        <tissue evidence="3">Gonads</tissue>
    </source>
</reference>
<dbReference type="KEGG" id="soy:115877050"/>
<sequence length="108" mass="12367">MHKILVPHFHPCRTSTSPPDRPPSQHSPLPLHRQGRCSPTRPLYQLKTLAPQVDRLQLLSLDLLTKGPPCSHHPDPHLNHRLHLHPGQRPNTDLHQNLQLVDPMEAQF</sequence>
<organism evidence="2 3">
    <name type="scientific">Sitophilus oryzae</name>
    <name type="common">Rice weevil</name>
    <name type="synonym">Curculio oryzae</name>
    <dbReference type="NCBI Taxonomy" id="7048"/>
    <lineage>
        <taxon>Eukaryota</taxon>
        <taxon>Metazoa</taxon>
        <taxon>Ecdysozoa</taxon>
        <taxon>Arthropoda</taxon>
        <taxon>Hexapoda</taxon>
        <taxon>Insecta</taxon>
        <taxon>Pterygota</taxon>
        <taxon>Neoptera</taxon>
        <taxon>Endopterygota</taxon>
        <taxon>Coleoptera</taxon>
        <taxon>Polyphaga</taxon>
        <taxon>Cucujiformia</taxon>
        <taxon>Curculionidae</taxon>
        <taxon>Dryophthorinae</taxon>
        <taxon>Sitophilus</taxon>
    </lineage>
</organism>
<feature type="region of interest" description="Disordered" evidence="1">
    <location>
        <begin position="1"/>
        <end position="40"/>
    </location>
</feature>